<dbReference type="GO" id="GO:0006427">
    <property type="term" value="P:histidyl-tRNA aminoacylation"/>
    <property type="evidence" value="ECO:0007669"/>
    <property type="project" value="UniProtKB-UniRule"/>
</dbReference>
<dbReference type="EC" id="6.1.1.21" evidence="8"/>
<evidence type="ECO:0000259" key="10">
    <source>
        <dbReference type="PROSITE" id="PS50862"/>
    </source>
</evidence>
<dbReference type="SUPFAM" id="SSF55681">
    <property type="entry name" value="Class II aaRS and biotin synthetases"/>
    <property type="match status" value="1"/>
</dbReference>
<dbReference type="InterPro" id="IPR041715">
    <property type="entry name" value="HisRS-like_core"/>
</dbReference>
<comment type="caution">
    <text evidence="11">The sequence shown here is derived from an EMBL/GenBank/DDBJ whole genome shotgun (WGS) entry which is preliminary data.</text>
</comment>
<gene>
    <name evidence="8" type="primary">hisS</name>
    <name evidence="11" type="ORF">COU97_02785</name>
</gene>
<dbReference type="InterPro" id="IPR004154">
    <property type="entry name" value="Anticodon-bd"/>
</dbReference>
<keyword evidence="3 8" id="KW-0547">Nucleotide-binding</keyword>
<sequence length="421" mass="47172">MRQVKFALTKGFRDFYPEEMAGRTWLFDKMRASSRLFGYQEYEGPALESLALYAAKSGQELVQKQTFILKDRKGISLALRPEMTPTLARMVAQKQGELVKPLRWFTIGPRWRYEAPQKGRAREFYQWDVDLIGSSVPEADAEVIAVAVSFLASVGLTPKQVKIKINSRRFLEQKLKLISLSQNKINDVFKAIDKQEKMANQEWLAYLKEIGLTKLQIEDLQGILADKDFSRESEELTALFSTLKDLGVGDWVEFDPTITRGLDYYTGTVFEARDTAGEFRAILGGGRYDNLVEAVGGLPSDSAGIGFACGDVVLQALLKKSNLWPKAKPAPARVLVTIFDTSTYRHSLQLATQLRQKGIATEIYLETDKLDKQLKSADRQGIPLVVILGPEEIAQQTVTLKNLASGQQEKIAQTKLAAKLK</sequence>
<accession>A0A2M8L6L0</accession>
<dbReference type="GO" id="GO:0004821">
    <property type="term" value="F:histidine-tRNA ligase activity"/>
    <property type="evidence" value="ECO:0007669"/>
    <property type="project" value="UniProtKB-UniRule"/>
</dbReference>
<reference evidence="12" key="1">
    <citation type="submission" date="2017-09" db="EMBL/GenBank/DDBJ databases">
        <title>Depth-based differentiation of microbial function through sediment-hosted aquifers and enrichment of novel symbionts in the deep terrestrial subsurface.</title>
        <authorList>
            <person name="Probst A.J."/>
            <person name="Ladd B."/>
            <person name="Jarett J.K."/>
            <person name="Geller-Mcgrath D.E."/>
            <person name="Sieber C.M.K."/>
            <person name="Emerson J.B."/>
            <person name="Anantharaman K."/>
            <person name="Thomas B.C."/>
            <person name="Malmstrom R."/>
            <person name="Stieglmeier M."/>
            <person name="Klingl A."/>
            <person name="Woyke T."/>
            <person name="Ryan C.M."/>
            <person name="Banfield J.F."/>
        </authorList>
    </citation>
    <scope>NUCLEOTIDE SEQUENCE [LARGE SCALE GENOMIC DNA]</scope>
</reference>
<evidence type="ECO:0000256" key="7">
    <source>
        <dbReference type="ARBA" id="ARBA00047639"/>
    </source>
</evidence>
<dbReference type="PIRSF" id="PIRSF001549">
    <property type="entry name" value="His-tRNA_synth"/>
    <property type="match status" value="1"/>
</dbReference>
<dbReference type="InterPro" id="IPR004516">
    <property type="entry name" value="HisRS/HisZ"/>
</dbReference>
<dbReference type="NCBIfam" id="TIGR00442">
    <property type="entry name" value="hisS"/>
    <property type="match status" value="1"/>
</dbReference>
<feature type="binding site" evidence="9">
    <location>
        <position position="260"/>
    </location>
    <ligand>
        <name>L-histidine</name>
        <dbReference type="ChEBI" id="CHEBI:57595"/>
    </ligand>
</feature>
<dbReference type="PROSITE" id="PS50862">
    <property type="entry name" value="AA_TRNA_LIGASE_II"/>
    <property type="match status" value="1"/>
</dbReference>
<dbReference type="SUPFAM" id="SSF52954">
    <property type="entry name" value="Class II aaRS ABD-related"/>
    <property type="match status" value="1"/>
</dbReference>
<feature type="binding site" evidence="9">
    <location>
        <position position="130"/>
    </location>
    <ligand>
        <name>L-histidine</name>
        <dbReference type="ChEBI" id="CHEBI:57595"/>
    </ligand>
</feature>
<evidence type="ECO:0000256" key="3">
    <source>
        <dbReference type="ARBA" id="ARBA00022741"/>
    </source>
</evidence>
<feature type="binding site" evidence="9">
    <location>
        <position position="126"/>
    </location>
    <ligand>
        <name>L-histidine</name>
        <dbReference type="ChEBI" id="CHEBI:57595"/>
    </ligand>
</feature>
<keyword evidence="6 8" id="KW-0030">Aminoacyl-tRNA synthetase</keyword>
<dbReference type="EMBL" id="PFEM01000037">
    <property type="protein sequence ID" value="PJE69883.1"/>
    <property type="molecule type" value="Genomic_DNA"/>
</dbReference>
<dbReference type="Pfam" id="PF03129">
    <property type="entry name" value="HGTP_anticodon"/>
    <property type="match status" value="1"/>
</dbReference>
<dbReference type="CDD" id="cd00859">
    <property type="entry name" value="HisRS_anticodon"/>
    <property type="match status" value="1"/>
</dbReference>
<comment type="catalytic activity">
    <reaction evidence="7 8">
        <text>tRNA(His) + L-histidine + ATP = L-histidyl-tRNA(His) + AMP + diphosphate + H(+)</text>
        <dbReference type="Rhea" id="RHEA:17313"/>
        <dbReference type="Rhea" id="RHEA-COMP:9665"/>
        <dbReference type="Rhea" id="RHEA-COMP:9689"/>
        <dbReference type="ChEBI" id="CHEBI:15378"/>
        <dbReference type="ChEBI" id="CHEBI:30616"/>
        <dbReference type="ChEBI" id="CHEBI:33019"/>
        <dbReference type="ChEBI" id="CHEBI:57595"/>
        <dbReference type="ChEBI" id="CHEBI:78442"/>
        <dbReference type="ChEBI" id="CHEBI:78527"/>
        <dbReference type="ChEBI" id="CHEBI:456215"/>
        <dbReference type="EC" id="6.1.1.21"/>
    </reaction>
</comment>
<evidence type="ECO:0000256" key="5">
    <source>
        <dbReference type="ARBA" id="ARBA00022917"/>
    </source>
</evidence>
<dbReference type="AlphaFoldDB" id="A0A2M8L6L0"/>
<dbReference type="Gene3D" id="3.40.50.800">
    <property type="entry name" value="Anticodon-binding domain"/>
    <property type="match status" value="1"/>
</dbReference>
<dbReference type="InterPro" id="IPR045864">
    <property type="entry name" value="aa-tRNA-synth_II/BPL/LPL"/>
</dbReference>
<evidence type="ECO:0000256" key="8">
    <source>
        <dbReference type="HAMAP-Rule" id="MF_00127"/>
    </source>
</evidence>
<dbReference type="Pfam" id="PF13393">
    <property type="entry name" value="tRNA-synt_His"/>
    <property type="match status" value="1"/>
</dbReference>
<dbReference type="InterPro" id="IPR006195">
    <property type="entry name" value="aa-tRNA-synth_II"/>
</dbReference>
<dbReference type="GO" id="GO:0005524">
    <property type="term" value="F:ATP binding"/>
    <property type="evidence" value="ECO:0007669"/>
    <property type="project" value="UniProtKB-UniRule"/>
</dbReference>
<comment type="subcellular location">
    <subcellularLocation>
        <location evidence="8">Cytoplasm</location>
    </subcellularLocation>
</comment>
<feature type="binding site" evidence="9">
    <location>
        <begin position="82"/>
        <end position="84"/>
    </location>
    <ligand>
        <name>L-histidine</name>
        <dbReference type="ChEBI" id="CHEBI:57595"/>
    </ligand>
</feature>
<evidence type="ECO:0000313" key="12">
    <source>
        <dbReference type="Proteomes" id="UP000231579"/>
    </source>
</evidence>
<dbReference type="Gene3D" id="3.30.930.10">
    <property type="entry name" value="Bira Bifunctional Protein, Domain 2"/>
    <property type="match status" value="1"/>
</dbReference>
<keyword evidence="4 8" id="KW-0067">ATP-binding</keyword>
<protein>
    <recommendedName>
        <fullName evidence="8">Histidine--tRNA ligase</fullName>
        <ecNumber evidence="8">6.1.1.21</ecNumber>
    </recommendedName>
    <alternativeName>
        <fullName evidence="8">Histidyl-tRNA synthetase</fullName>
        <shortName evidence="8">HisRS</shortName>
    </alternativeName>
</protein>
<dbReference type="GO" id="GO:0005737">
    <property type="term" value="C:cytoplasm"/>
    <property type="evidence" value="ECO:0007669"/>
    <property type="project" value="UniProtKB-SubCell"/>
</dbReference>
<dbReference type="InterPro" id="IPR036621">
    <property type="entry name" value="Anticodon-bd_dom_sf"/>
</dbReference>
<comment type="subunit">
    <text evidence="8">Homodimer.</text>
</comment>
<name>A0A2M8L6L0_9BACT</name>
<dbReference type="Proteomes" id="UP000231579">
    <property type="component" value="Unassembled WGS sequence"/>
</dbReference>
<evidence type="ECO:0000256" key="9">
    <source>
        <dbReference type="PIRSR" id="PIRSR001549-1"/>
    </source>
</evidence>
<dbReference type="CDD" id="cd00773">
    <property type="entry name" value="HisRS-like_core"/>
    <property type="match status" value="1"/>
</dbReference>
<feature type="binding site" evidence="9">
    <location>
        <begin position="264"/>
        <end position="265"/>
    </location>
    <ligand>
        <name>L-histidine</name>
        <dbReference type="ChEBI" id="CHEBI:57595"/>
    </ligand>
</feature>
<dbReference type="InterPro" id="IPR033656">
    <property type="entry name" value="HisRS_anticodon"/>
</dbReference>
<keyword evidence="8" id="KW-0963">Cytoplasm</keyword>
<evidence type="ECO:0000256" key="1">
    <source>
        <dbReference type="ARBA" id="ARBA00008226"/>
    </source>
</evidence>
<dbReference type="InterPro" id="IPR015807">
    <property type="entry name" value="His-tRNA-ligase"/>
</dbReference>
<dbReference type="HAMAP" id="MF_00127">
    <property type="entry name" value="His_tRNA_synth"/>
    <property type="match status" value="1"/>
</dbReference>
<organism evidence="11 12">
    <name type="scientific">Candidatus Shapirobacteria bacterium CG10_big_fil_rev_8_21_14_0_10_48_15</name>
    <dbReference type="NCBI Taxonomy" id="1974484"/>
    <lineage>
        <taxon>Bacteria</taxon>
        <taxon>Candidatus Shapironibacteriota</taxon>
    </lineage>
</organism>
<dbReference type="PANTHER" id="PTHR43707">
    <property type="entry name" value="HISTIDYL-TRNA SYNTHETASE"/>
    <property type="match status" value="1"/>
</dbReference>
<keyword evidence="5 8" id="KW-0648">Protein biosynthesis</keyword>
<dbReference type="PANTHER" id="PTHR43707:SF1">
    <property type="entry name" value="HISTIDINE--TRNA LIGASE, MITOCHONDRIAL-RELATED"/>
    <property type="match status" value="1"/>
</dbReference>
<evidence type="ECO:0000313" key="11">
    <source>
        <dbReference type="EMBL" id="PJE69883.1"/>
    </source>
</evidence>
<evidence type="ECO:0000256" key="4">
    <source>
        <dbReference type="ARBA" id="ARBA00022840"/>
    </source>
</evidence>
<evidence type="ECO:0000256" key="6">
    <source>
        <dbReference type="ARBA" id="ARBA00023146"/>
    </source>
</evidence>
<evidence type="ECO:0000256" key="2">
    <source>
        <dbReference type="ARBA" id="ARBA00022598"/>
    </source>
</evidence>
<feature type="binding site" evidence="9">
    <location>
        <position position="112"/>
    </location>
    <ligand>
        <name>L-histidine</name>
        <dbReference type="ChEBI" id="CHEBI:57595"/>
    </ligand>
</feature>
<proteinExistence type="inferred from homology"/>
<comment type="similarity">
    <text evidence="1 8">Belongs to the class-II aminoacyl-tRNA synthetase family.</text>
</comment>
<feature type="domain" description="Aminoacyl-transfer RNA synthetases class-II family profile" evidence="10">
    <location>
        <begin position="28"/>
        <end position="325"/>
    </location>
</feature>
<keyword evidence="2 8" id="KW-0436">Ligase</keyword>